<sequence>VGHDAHLLYTLSALQILAISSSLSDPRLNKPAITSFVISLQNPDGSFAGDKWGEIDTRFSYCALSTLSILGTISEVDVDKCAEFIASCKNFDGGFGCLPGAESHAGQIFCCVGALAIAKRLDLLDVDTLAWWLSERQCDGGGLNGRPEKQADVCYSWWILSSLSIMGKTD</sequence>
<dbReference type="OrthoDB" id="5428259at2759"/>
<dbReference type="PANTHER" id="PTHR11774">
    <property type="entry name" value="GERANYLGERANYL TRANSFERASE TYPE BETA SUBUNIT"/>
    <property type="match status" value="1"/>
</dbReference>
<name>A0A9W7EG76_9STRA</name>
<comment type="function">
    <text evidence="8">Catalyzes the transfer of a geranylgeranyl moiety from geranylgeranyl diphosphate to both cysteines of proteins with the C-terminal sequence -XXCC, -XCXC and -CCXX.</text>
</comment>
<evidence type="ECO:0000256" key="4">
    <source>
        <dbReference type="ARBA" id="ARBA00022723"/>
    </source>
</evidence>
<evidence type="ECO:0000313" key="11">
    <source>
        <dbReference type="Proteomes" id="UP001165082"/>
    </source>
</evidence>
<evidence type="ECO:0000256" key="2">
    <source>
        <dbReference type="ARBA" id="ARBA00022602"/>
    </source>
</evidence>
<proteinExistence type="inferred from homology"/>
<keyword evidence="5" id="KW-0677">Repeat</keyword>
<gene>
    <name evidence="10" type="ORF">TrRE_jg494</name>
</gene>
<comment type="cofactor">
    <cofactor evidence="8">
        <name>Zn(2+)</name>
        <dbReference type="ChEBI" id="CHEBI:29105"/>
    </cofactor>
    <text evidence="8">Binds 1 zinc ion per subunit.</text>
</comment>
<accession>A0A9W7EG76</accession>
<comment type="similarity">
    <text evidence="1 8">Belongs to the protein prenyltransferase subunit beta family.</text>
</comment>
<evidence type="ECO:0000256" key="7">
    <source>
        <dbReference type="ARBA" id="ARBA00047658"/>
    </source>
</evidence>
<evidence type="ECO:0000313" key="10">
    <source>
        <dbReference type="EMBL" id="GMH76805.1"/>
    </source>
</evidence>
<feature type="non-terminal residue" evidence="10">
    <location>
        <position position="170"/>
    </location>
</feature>
<evidence type="ECO:0000256" key="5">
    <source>
        <dbReference type="ARBA" id="ARBA00022737"/>
    </source>
</evidence>
<dbReference type="GO" id="GO:0005968">
    <property type="term" value="C:Rab-protein geranylgeranyltransferase complex"/>
    <property type="evidence" value="ECO:0007669"/>
    <property type="project" value="UniProtKB-UniRule"/>
</dbReference>
<feature type="domain" description="Prenyltransferase alpha-alpha toroid" evidence="9">
    <location>
        <begin position="2"/>
        <end position="168"/>
    </location>
</feature>
<keyword evidence="2 8" id="KW-0637">Prenyltransferase</keyword>
<dbReference type="PANTHER" id="PTHR11774:SF11">
    <property type="entry name" value="GERANYLGERANYL TRANSFERASE TYPE-2 SUBUNIT BETA"/>
    <property type="match status" value="1"/>
</dbReference>
<dbReference type="Gene3D" id="1.50.10.20">
    <property type="match status" value="1"/>
</dbReference>
<feature type="non-terminal residue" evidence="10">
    <location>
        <position position="1"/>
    </location>
</feature>
<dbReference type="AlphaFoldDB" id="A0A9W7EG76"/>
<reference evidence="10" key="1">
    <citation type="submission" date="2022-07" db="EMBL/GenBank/DDBJ databases">
        <title>Genome analysis of Parmales, a sister group of diatoms, reveals the evolutionary specialization of diatoms from phago-mixotrophs to photoautotrophs.</title>
        <authorList>
            <person name="Ban H."/>
            <person name="Sato S."/>
            <person name="Yoshikawa S."/>
            <person name="Kazumasa Y."/>
            <person name="Nakamura Y."/>
            <person name="Ichinomiya M."/>
            <person name="Saitoh K."/>
            <person name="Sato N."/>
            <person name="Blanc-Mathieu R."/>
            <person name="Endo H."/>
            <person name="Kuwata A."/>
            <person name="Ogata H."/>
        </authorList>
    </citation>
    <scope>NUCLEOTIDE SEQUENCE</scope>
</reference>
<keyword evidence="4 8" id="KW-0479">Metal-binding</keyword>
<comment type="catalytic activity">
    <reaction evidence="7 8">
        <text>geranylgeranyl diphosphate + L-cysteinyl-[protein] = S-geranylgeranyl-L-cysteinyl-[protein] + diphosphate</text>
        <dbReference type="Rhea" id="RHEA:21240"/>
        <dbReference type="Rhea" id="RHEA-COMP:10131"/>
        <dbReference type="Rhea" id="RHEA-COMP:11537"/>
        <dbReference type="ChEBI" id="CHEBI:29950"/>
        <dbReference type="ChEBI" id="CHEBI:33019"/>
        <dbReference type="ChEBI" id="CHEBI:57533"/>
        <dbReference type="ChEBI" id="CHEBI:86021"/>
        <dbReference type="EC" id="2.5.1.60"/>
    </reaction>
</comment>
<dbReference type="SUPFAM" id="SSF48239">
    <property type="entry name" value="Terpenoid cyclases/Protein prenyltransferases"/>
    <property type="match status" value="1"/>
</dbReference>
<dbReference type="Pfam" id="PF00432">
    <property type="entry name" value="Prenyltrans"/>
    <property type="match status" value="1"/>
</dbReference>
<keyword evidence="3 8" id="KW-0808">Transferase</keyword>
<dbReference type="InterPro" id="IPR045089">
    <property type="entry name" value="PGGT1B-like"/>
</dbReference>
<protein>
    <recommendedName>
        <fullName evidence="8">Geranylgeranyl transferase type-2 subunit beta</fullName>
        <ecNumber evidence="8">2.5.1.60</ecNumber>
    </recommendedName>
</protein>
<evidence type="ECO:0000259" key="9">
    <source>
        <dbReference type="Pfam" id="PF00432"/>
    </source>
</evidence>
<dbReference type="GO" id="GO:0004663">
    <property type="term" value="F:Rab geranylgeranyltransferase activity"/>
    <property type="evidence" value="ECO:0007669"/>
    <property type="project" value="UniProtKB-UniRule"/>
</dbReference>
<dbReference type="GO" id="GO:0046872">
    <property type="term" value="F:metal ion binding"/>
    <property type="evidence" value="ECO:0007669"/>
    <property type="project" value="UniProtKB-KW"/>
</dbReference>
<evidence type="ECO:0000256" key="3">
    <source>
        <dbReference type="ARBA" id="ARBA00022679"/>
    </source>
</evidence>
<evidence type="ECO:0000256" key="8">
    <source>
        <dbReference type="RuleBase" id="RU365076"/>
    </source>
</evidence>
<evidence type="ECO:0000256" key="6">
    <source>
        <dbReference type="ARBA" id="ARBA00022833"/>
    </source>
</evidence>
<evidence type="ECO:0000256" key="1">
    <source>
        <dbReference type="ARBA" id="ARBA00010497"/>
    </source>
</evidence>
<keyword evidence="11" id="KW-1185">Reference proteome</keyword>
<keyword evidence="6 8" id="KW-0862">Zinc</keyword>
<dbReference type="InterPro" id="IPR008930">
    <property type="entry name" value="Terpenoid_cyclase/PrenylTrfase"/>
</dbReference>
<dbReference type="InterPro" id="IPR001330">
    <property type="entry name" value="Prenyltrans"/>
</dbReference>
<dbReference type="InterPro" id="IPR026873">
    <property type="entry name" value="Ptb1"/>
</dbReference>
<dbReference type="EMBL" id="BRXZ01001697">
    <property type="protein sequence ID" value="GMH76805.1"/>
    <property type="molecule type" value="Genomic_DNA"/>
</dbReference>
<organism evidence="10 11">
    <name type="scientific">Triparma retinervis</name>
    <dbReference type="NCBI Taxonomy" id="2557542"/>
    <lineage>
        <taxon>Eukaryota</taxon>
        <taxon>Sar</taxon>
        <taxon>Stramenopiles</taxon>
        <taxon>Ochrophyta</taxon>
        <taxon>Bolidophyceae</taxon>
        <taxon>Parmales</taxon>
        <taxon>Triparmaceae</taxon>
        <taxon>Triparma</taxon>
    </lineage>
</organism>
<dbReference type="CDD" id="cd02894">
    <property type="entry name" value="GGTase-II"/>
    <property type="match status" value="1"/>
</dbReference>
<dbReference type="EC" id="2.5.1.60" evidence="8"/>
<dbReference type="Proteomes" id="UP001165082">
    <property type="component" value="Unassembled WGS sequence"/>
</dbReference>
<comment type="caution">
    <text evidence="10">The sequence shown here is derived from an EMBL/GenBank/DDBJ whole genome shotgun (WGS) entry which is preliminary data.</text>
</comment>